<dbReference type="STRING" id="151549.A0A4C1TCG8"/>
<evidence type="ECO:0000313" key="4">
    <source>
        <dbReference type="Proteomes" id="UP000299102"/>
    </source>
</evidence>
<dbReference type="Pfam" id="PF09324">
    <property type="entry name" value="Sec7-like_HDS"/>
    <property type="match status" value="1"/>
</dbReference>
<dbReference type="InterPro" id="IPR015403">
    <property type="entry name" value="Mon2/Sec7/BIG1-like_HDS"/>
</dbReference>
<gene>
    <name evidence="3" type="primary">ARFGEF3</name>
    <name evidence="3" type="ORF">EVAR_71311_1</name>
</gene>
<dbReference type="OrthoDB" id="10002886at2759"/>
<evidence type="ECO:0000259" key="2">
    <source>
        <dbReference type="Pfam" id="PF09324"/>
    </source>
</evidence>
<proteinExistence type="predicted"/>
<comment type="caution">
    <text evidence="3">The sequence shown here is derived from an EMBL/GenBank/DDBJ whole genome shotgun (WGS) entry which is preliminary data.</text>
</comment>
<feature type="compositionally biased region" description="Polar residues" evidence="1">
    <location>
        <begin position="1"/>
        <end position="13"/>
    </location>
</feature>
<feature type="compositionally biased region" description="Polar residues" evidence="1">
    <location>
        <begin position="698"/>
        <end position="708"/>
    </location>
</feature>
<organism evidence="3 4">
    <name type="scientific">Eumeta variegata</name>
    <name type="common">Bagworm moth</name>
    <name type="synonym">Eumeta japonica</name>
    <dbReference type="NCBI Taxonomy" id="151549"/>
    <lineage>
        <taxon>Eukaryota</taxon>
        <taxon>Metazoa</taxon>
        <taxon>Ecdysozoa</taxon>
        <taxon>Arthropoda</taxon>
        <taxon>Hexapoda</taxon>
        <taxon>Insecta</taxon>
        <taxon>Pterygota</taxon>
        <taxon>Neoptera</taxon>
        <taxon>Endopterygota</taxon>
        <taxon>Lepidoptera</taxon>
        <taxon>Glossata</taxon>
        <taxon>Ditrysia</taxon>
        <taxon>Tineoidea</taxon>
        <taxon>Psychidae</taxon>
        <taxon>Oiketicinae</taxon>
        <taxon>Eumeta</taxon>
    </lineage>
</organism>
<name>A0A4C1TCG8_EUMVA</name>
<evidence type="ECO:0000313" key="3">
    <source>
        <dbReference type="EMBL" id="GBP12199.1"/>
    </source>
</evidence>
<dbReference type="InterPro" id="IPR016024">
    <property type="entry name" value="ARM-type_fold"/>
</dbReference>
<keyword evidence="4" id="KW-1185">Reference proteome</keyword>
<dbReference type="EMBL" id="BGZK01005036">
    <property type="protein sequence ID" value="GBP12199.1"/>
    <property type="molecule type" value="Genomic_DNA"/>
</dbReference>
<sequence>MRHPHLTTSSPNGNRDMETGEKLQTNNAQNEKLNMAPISIDDDETCASDTTKVLCGLSHQAENFSDAAERLSLPSLCQFLKNLCNSESSYTKVLRHGKAVVWWPKGWPLLVDQSELPYFHFNEALLKPFENLLSMDSCDSDVQDQIVACLYEIVEAHRTEIRSGWRPLFGTLRNARSRMLNASNIIDIFRVFLDSDNTLVFANAGLDCILCLLSFLEVPGAGVASSGSASSSSNINDEENNYRPTEFLHETLRFLERCSSILELGLSSHGSMTVLQLSKESCTKVSNSATLALKQLLLVLIECAVQVQETVARVGVSCLKHVILSTGTLFNEYQWMIACSAIHRACTVTIAPLRQLSFAFHEKSNSFYGDCANVKVAARRDSSVEELSRIYALAQQVFLSDNQREPGTKLNNHLEKHLTDDRSYSFLLYPQNNGFSSNLDNFVIRIPFKTLVVGLLANQMLLQLVAKLLLSRLKCVPQAVSTCIFDNYTTATQQCYDYDLDFRSKEILLRCCLQFLTSALEFDSRPGLKFLMQKVANIEYAANLYKQMTSSWMVYYIALVDSYLNDIVIYNLGTEDLNFILESCSRLNTTKVKKKENFVRYLFCLQDAWNLVCELYLNNSVLHDIESGRLRAADNSDLKHLNCAAKNIKAVCITLNGNIENVSTSGLADNNDYSPQKSQHIPEEESITMTTLISEFQPKSRNNPFDTNRPQKPETETISPEIEQQRATSILKDSNYKRSALAQLVVASLELLRSLPSEAEGNLKLLMTPTIREAFRLVQPKATN</sequence>
<feature type="domain" description="Mon2/Sec7/BIG1-like HDS" evidence="2">
    <location>
        <begin position="112"/>
        <end position="177"/>
    </location>
</feature>
<dbReference type="Proteomes" id="UP000299102">
    <property type="component" value="Unassembled WGS sequence"/>
</dbReference>
<accession>A0A4C1TCG8</accession>
<reference evidence="3 4" key="1">
    <citation type="journal article" date="2019" name="Commun. Biol.">
        <title>The bagworm genome reveals a unique fibroin gene that provides high tensile strength.</title>
        <authorList>
            <person name="Kono N."/>
            <person name="Nakamura H."/>
            <person name="Ohtoshi R."/>
            <person name="Tomita M."/>
            <person name="Numata K."/>
            <person name="Arakawa K."/>
        </authorList>
    </citation>
    <scope>NUCLEOTIDE SEQUENCE [LARGE SCALE GENOMIC DNA]</scope>
</reference>
<dbReference type="AlphaFoldDB" id="A0A4C1TCG8"/>
<dbReference type="SUPFAM" id="SSF48371">
    <property type="entry name" value="ARM repeat"/>
    <property type="match status" value="1"/>
</dbReference>
<evidence type="ECO:0000256" key="1">
    <source>
        <dbReference type="SAM" id="MobiDB-lite"/>
    </source>
</evidence>
<protein>
    <submittedName>
        <fullName evidence="3">Brefeldin A-inhibited guanine nucleotide-exchange protein 3</fullName>
    </submittedName>
</protein>
<feature type="region of interest" description="Disordered" evidence="1">
    <location>
        <begin position="698"/>
        <end position="719"/>
    </location>
</feature>
<feature type="region of interest" description="Disordered" evidence="1">
    <location>
        <begin position="1"/>
        <end position="20"/>
    </location>
</feature>